<organism evidence="4 5">
    <name type="scientific">Acrocarpospora pleiomorpha</name>
    <dbReference type="NCBI Taxonomy" id="90975"/>
    <lineage>
        <taxon>Bacteria</taxon>
        <taxon>Bacillati</taxon>
        <taxon>Actinomycetota</taxon>
        <taxon>Actinomycetes</taxon>
        <taxon>Streptosporangiales</taxon>
        <taxon>Streptosporangiaceae</taxon>
        <taxon>Acrocarpospora</taxon>
    </lineage>
</organism>
<evidence type="ECO:0000313" key="5">
    <source>
        <dbReference type="Proteomes" id="UP000377595"/>
    </source>
</evidence>
<accession>A0A5M3Y443</accession>
<evidence type="ECO:0000256" key="2">
    <source>
        <dbReference type="ARBA" id="ARBA00022679"/>
    </source>
</evidence>
<dbReference type="Pfam" id="PF01075">
    <property type="entry name" value="Glyco_transf_9"/>
    <property type="match status" value="1"/>
</dbReference>
<evidence type="ECO:0000313" key="4">
    <source>
        <dbReference type="EMBL" id="GES27169.1"/>
    </source>
</evidence>
<keyword evidence="2" id="KW-0808">Transferase</keyword>
<dbReference type="Proteomes" id="UP000377595">
    <property type="component" value="Unassembled WGS sequence"/>
</dbReference>
<dbReference type="AlphaFoldDB" id="A0A5M3Y443"/>
<evidence type="ECO:0000256" key="1">
    <source>
        <dbReference type="ARBA" id="ARBA00022676"/>
    </source>
</evidence>
<dbReference type="GO" id="GO:0005829">
    <property type="term" value="C:cytosol"/>
    <property type="evidence" value="ECO:0007669"/>
    <property type="project" value="TreeGrafter"/>
</dbReference>
<feature type="region of interest" description="Disordered" evidence="3">
    <location>
        <begin position="307"/>
        <end position="331"/>
    </location>
</feature>
<protein>
    <recommendedName>
        <fullName evidence="6">Glycosyl transferase</fullName>
    </recommendedName>
</protein>
<dbReference type="InterPro" id="IPR051199">
    <property type="entry name" value="LPS_LOS_Heptosyltrfase"/>
</dbReference>
<evidence type="ECO:0008006" key="6">
    <source>
        <dbReference type="Google" id="ProtNLM"/>
    </source>
</evidence>
<dbReference type="CDD" id="cd03789">
    <property type="entry name" value="GT9_LPS_heptosyltransferase"/>
    <property type="match status" value="1"/>
</dbReference>
<gene>
    <name evidence="4" type="ORF">Aple_100680</name>
</gene>
<name>A0A5M3Y443_9ACTN</name>
<dbReference type="Gene3D" id="3.40.50.2000">
    <property type="entry name" value="Glycogen Phosphorylase B"/>
    <property type="match status" value="2"/>
</dbReference>
<dbReference type="GO" id="GO:0008713">
    <property type="term" value="F:ADP-heptose-lipopolysaccharide heptosyltransferase activity"/>
    <property type="evidence" value="ECO:0007669"/>
    <property type="project" value="TreeGrafter"/>
</dbReference>
<dbReference type="InterPro" id="IPR002201">
    <property type="entry name" value="Glyco_trans_9"/>
</dbReference>
<reference evidence="4 5" key="1">
    <citation type="submission" date="2019-10" db="EMBL/GenBank/DDBJ databases">
        <title>Whole genome shotgun sequence of Acrocarpospora pleiomorpha NBRC 16267.</title>
        <authorList>
            <person name="Ichikawa N."/>
            <person name="Kimura A."/>
            <person name="Kitahashi Y."/>
            <person name="Komaki H."/>
            <person name="Oguchi A."/>
        </authorList>
    </citation>
    <scope>NUCLEOTIDE SEQUENCE [LARGE SCALE GENOMIC DNA]</scope>
    <source>
        <strain evidence="4 5">NBRC 16267</strain>
    </source>
</reference>
<keyword evidence="1" id="KW-0328">Glycosyltransferase</keyword>
<dbReference type="SUPFAM" id="SSF53756">
    <property type="entry name" value="UDP-Glycosyltransferase/glycogen phosphorylase"/>
    <property type="match status" value="1"/>
</dbReference>
<evidence type="ECO:0000256" key="3">
    <source>
        <dbReference type="SAM" id="MobiDB-lite"/>
    </source>
</evidence>
<keyword evidence="5" id="KW-1185">Reference proteome</keyword>
<dbReference type="PANTHER" id="PTHR30160">
    <property type="entry name" value="TETRAACYLDISACCHARIDE 4'-KINASE-RELATED"/>
    <property type="match status" value="1"/>
</dbReference>
<sequence length="355" mass="38683">MPRTQAPPSLKHAAVWQHVPAVIRLCVRALGRKGTRLENNDHRLGLLTTALVLRALGLGDLLTAVPALRALRRSGLRVALACPPELSEAAALTGAVDRIIPTYDREPIVWPGVAERDSDLPFMPELAVNLHGPGPRSHQILRDLRPRRMWAYQTEDFRNGPGWDPAEHEVQRWCRLVDWYGLRSDPRDLSLPTPLVPSGFPGAVVIHPGAGSTARRWPAERFADVAKAMARLGLPVVITGTRRERPLALLVGTRAVLPPQVVLAGRTTLRELCALVAGARLVISADTGVAHLATAYGIASVTVFGPEPPSRWGPPEDQPRHQALHRGPDPADVTTAEVLAAIDRVLKRPEVKVME</sequence>
<comment type="caution">
    <text evidence="4">The sequence shown here is derived from an EMBL/GenBank/DDBJ whole genome shotgun (WGS) entry which is preliminary data.</text>
</comment>
<dbReference type="PANTHER" id="PTHR30160:SF1">
    <property type="entry name" value="LIPOPOLYSACCHARIDE 1,2-N-ACETYLGLUCOSAMINETRANSFERASE-RELATED"/>
    <property type="match status" value="1"/>
</dbReference>
<dbReference type="GO" id="GO:0009244">
    <property type="term" value="P:lipopolysaccharide core region biosynthetic process"/>
    <property type="evidence" value="ECO:0007669"/>
    <property type="project" value="TreeGrafter"/>
</dbReference>
<proteinExistence type="predicted"/>
<dbReference type="EMBL" id="BLAF01000113">
    <property type="protein sequence ID" value="GES27169.1"/>
    <property type="molecule type" value="Genomic_DNA"/>
</dbReference>